<protein>
    <submittedName>
        <fullName evidence="2">Tetratricopeptide repeat protein</fullName>
    </submittedName>
</protein>
<accession>A0ABV9PXX2</accession>
<dbReference type="CDD" id="cd02956">
    <property type="entry name" value="ybbN"/>
    <property type="match status" value="1"/>
</dbReference>
<comment type="caution">
    <text evidence="2">The sequence shown here is derived from an EMBL/GenBank/DDBJ whole genome shotgun (WGS) entry which is preliminary data.</text>
</comment>
<gene>
    <name evidence="2" type="ORF">ACFO7U_15695</name>
</gene>
<dbReference type="InterPro" id="IPR011990">
    <property type="entry name" value="TPR-like_helical_dom_sf"/>
</dbReference>
<evidence type="ECO:0000256" key="1">
    <source>
        <dbReference type="SAM" id="MobiDB-lite"/>
    </source>
</evidence>
<dbReference type="Gene3D" id="1.25.40.10">
    <property type="entry name" value="Tetratricopeptide repeat domain"/>
    <property type="match status" value="1"/>
</dbReference>
<dbReference type="Gene3D" id="3.40.30.10">
    <property type="entry name" value="Glutaredoxin"/>
    <property type="match status" value="1"/>
</dbReference>
<dbReference type="SUPFAM" id="SSF52833">
    <property type="entry name" value="Thioredoxin-like"/>
    <property type="match status" value="1"/>
</dbReference>
<name>A0ABV9PXX2_9ACTN</name>
<feature type="region of interest" description="Disordered" evidence="1">
    <location>
        <begin position="169"/>
        <end position="190"/>
    </location>
</feature>
<dbReference type="EMBL" id="JBHSHP010000059">
    <property type="protein sequence ID" value="MFC4756216.1"/>
    <property type="molecule type" value="Genomic_DNA"/>
</dbReference>
<reference evidence="3" key="1">
    <citation type="journal article" date="2019" name="Int. J. Syst. Evol. Microbiol.">
        <title>The Global Catalogue of Microorganisms (GCM) 10K type strain sequencing project: providing services to taxonomists for standard genome sequencing and annotation.</title>
        <authorList>
            <consortium name="The Broad Institute Genomics Platform"/>
            <consortium name="The Broad Institute Genome Sequencing Center for Infectious Disease"/>
            <person name="Wu L."/>
            <person name="Ma J."/>
        </authorList>
    </citation>
    <scope>NUCLEOTIDE SEQUENCE [LARGE SCALE GENOMIC DNA]</scope>
    <source>
        <strain evidence="3">JCM 11882</strain>
    </source>
</reference>
<feature type="compositionally biased region" description="Low complexity" evidence="1">
    <location>
        <begin position="36"/>
        <end position="47"/>
    </location>
</feature>
<evidence type="ECO:0000313" key="2">
    <source>
        <dbReference type="EMBL" id="MFC4756216.1"/>
    </source>
</evidence>
<sequence length="315" mass="32960">MTRPGNRPPSAAEQKLAASLAGAVDLSGLKSRAEAQRGAAAAGRAPGQPGGGGAPGAGASRVEVDEATFEQEVLVRSTQVPVVIELVSQRAPTALTALLAALADEANGAWVHATVDVDLAPGIAQALQARAVPSVFAVAGGRPIADFEGEQPEEALRQWLDAVLRATEGKLSGPVPDTDDPEAEDEADPELDAAEEALSEGDLVTAEERFSALVETRPADHTIVEALRYVQAGRRVSEETDTAEGSVPAALRSADLMLVAAEYDSAFSVLTDAIRVHFGDDRQILRTRLLEILEALPADDPRVLVARRELASALY</sequence>
<keyword evidence="3" id="KW-1185">Reference proteome</keyword>
<feature type="compositionally biased region" description="Acidic residues" evidence="1">
    <location>
        <begin position="177"/>
        <end position="190"/>
    </location>
</feature>
<feature type="region of interest" description="Disordered" evidence="1">
    <location>
        <begin position="35"/>
        <end position="60"/>
    </location>
</feature>
<dbReference type="Proteomes" id="UP001595836">
    <property type="component" value="Unassembled WGS sequence"/>
</dbReference>
<evidence type="ECO:0000313" key="3">
    <source>
        <dbReference type="Proteomes" id="UP001595836"/>
    </source>
</evidence>
<dbReference type="RefSeq" id="WP_344993204.1">
    <property type="nucleotide sequence ID" value="NZ_BAABCD010000021.1"/>
</dbReference>
<proteinExistence type="predicted"/>
<dbReference type="Pfam" id="PF14561">
    <property type="entry name" value="TPR_20"/>
    <property type="match status" value="1"/>
</dbReference>
<organism evidence="2 3">
    <name type="scientific">Dietzia aurantiaca</name>
    <dbReference type="NCBI Taxonomy" id="983873"/>
    <lineage>
        <taxon>Bacteria</taxon>
        <taxon>Bacillati</taxon>
        <taxon>Actinomycetota</taxon>
        <taxon>Actinomycetes</taxon>
        <taxon>Mycobacteriales</taxon>
        <taxon>Dietziaceae</taxon>
        <taxon>Dietzia</taxon>
    </lineage>
</organism>
<dbReference type="InterPro" id="IPR036249">
    <property type="entry name" value="Thioredoxin-like_sf"/>
</dbReference>